<sequence>MFFLTIFITITIALLVKCTSKSNAKRTPKNKNPQQKSKDITQSQMKKNISKKKASSKKGKQNAKGKSKQKSKKSTLLNTVLAKKNAEKTATAKTPTKDEKQSPKGSPETKKKGKMQKKLVERSQNKIISPIFSEALVDERKVPYTKVSTPKPASEYVDDEKNEMKKTAKTQSTTTVQESKAEPTKPDVAESSAHRRRNALKPGEVNEHSDDTIEDAPSVRKREGPSYESDGAPLISPNPEGMNMKKLSKEKGEEAAK</sequence>
<evidence type="ECO:0000256" key="1">
    <source>
        <dbReference type="SAM" id="MobiDB-lite"/>
    </source>
</evidence>
<feature type="compositionally biased region" description="Basic and acidic residues" evidence="1">
    <location>
        <begin position="204"/>
        <end position="225"/>
    </location>
</feature>
<feature type="compositionally biased region" description="Polar residues" evidence="1">
    <location>
        <begin position="169"/>
        <end position="178"/>
    </location>
</feature>
<gene>
    <name evidence="3" type="primary">Cni-B0034.4</name>
    <name evidence="3" type="synonym">Cnig_chr_II.g6467</name>
    <name evidence="3" type="ORF">B9Z55_006467</name>
</gene>
<dbReference type="OrthoDB" id="5875758at2759"/>
<accession>A0A2G5V5D3</accession>
<keyword evidence="2" id="KW-0732">Signal</keyword>
<feature type="compositionally biased region" description="Basic and acidic residues" evidence="1">
    <location>
        <begin position="247"/>
        <end position="257"/>
    </location>
</feature>
<feature type="compositionally biased region" description="Polar residues" evidence="1">
    <location>
        <begin position="30"/>
        <end position="45"/>
    </location>
</feature>
<feature type="compositionally biased region" description="Basic and acidic residues" evidence="1">
    <location>
        <begin position="95"/>
        <end position="110"/>
    </location>
</feature>
<proteinExistence type="predicted"/>
<dbReference type="EMBL" id="PDUG01000002">
    <property type="protein sequence ID" value="PIC46960.1"/>
    <property type="molecule type" value="Genomic_DNA"/>
</dbReference>
<comment type="caution">
    <text evidence="3">The sequence shown here is derived from an EMBL/GenBank/DDBJ whole genome shotgun (WGS) entry which is preliminary data.</text>
</comment>
<evidence type="ECO:0000313" key="4">
    <source>
        <dbReference type="Proteomes" id="UP000230233"/>
    </source>
</evidence>
<reference evidence="4" key="1">
    <citation type="submission" date="2017-10" db="EMBL/GenBank/DDBJ databases">
        <title>Rapid genome shrinkage in a self-fertile nematode reveals novel sperm competition proteins.</title>
        <authorList>
            <person name="Yin D."/>
            <person name="Schwarz E.M."/>
            <person name="Thomas C.G."/>
            <person name="Felde R.L."/>
            <person name="Korf I.F."/>
            <person name="Cutter A.D."/>
            <person name="Schartner C.M."/>
            <person name="Ralston E.J."/>
            <person name="Meyer B.J."/>
            <person name="Haag E.S."/>
        </authorList>
    </citation>
    <scope>NUCLEOTIDE SEQUENCE [LARGE SCALE GENOMIC DNA]</scope>
    <source>
        <strain evidence="4">JU1422</strain>
    </source>
</reference>
<feature type="chain" id="PRO_5013794770" evidence="2">
    <location>
        <begin position="25"/>
        <end position="257"/>
    </location>
</feature>
<dbReference type="AlphaFoldDB" id="A0A2G5V5D3"/>
<evidence type="ECO:0000313" key="3">
    <source>
        <dbReference type="EMBL" id="PIC46960.1"/>
    </source>
</evidence>
<evidence type="ECO:0000256" key="2">
    <source>
        <dbReference type="SAM" id="SignalP"/>
    </source>
</evidence>
<dbReference type="Proteomes" id="UP000230233">
    <property type="component" value="Chromosome II"/>
</dbReference>
<feature type="compositionally biased region" description="Basic and acidic residues" evidence="1">
    <location>
        <begin position="179"/>
        <end position="188"/>
    </location>
</feature>
<feature type="compositionally biased region" description="Basic residues" evidence="1">
    <location>
        <begin position="48"/>
        <end position="73"/>
    </location>
</feature>
<keyword evidence="4" id="KW-1185">Reference proteome</keyword>
<feature type="region of interest" description="Disordered" evidence="1">
    <location>
        <begin position="21"/>
        <end position="257"/>
    </location>
</feature>
<protein>
    <submittedName>
        <fullName evidence="3">Uncharacterized protein</fullName>
    </submittedName>
</protein>
<name>A0A2G5V5D3_9PELO</name>
<organism evidence="3 4">
    <name type="scientific">Caenorhabditis nigoni</name>
    <dbReference type="NCBI Taxonomy" id="1611254"/>
    <lineage>
        <taxon>Eukaryota</taxon>
        <taxon>Metazoa</taxon>
        <taxon>Ecdysozoa</taxon>
        <taxon>Nematoda</taxon>
        <taxon>Chromadorea</taxon>
        <taxon>Rhabditida</taxon>
        <taxon>Rhabditina</taxon>
        <taxon>Rhabditomorpha</taxon>
        <taxon>Rhabditoidea</taxon>
        <taxon>Rhabditidae</taxon>
        <taxon>Peloderinae</taxon>
        <taxon>Caenorhabditis</taxon>
    </lineage>
</organism>
<feature type="signal peptide" evidence="2">
    <location>
        <begin position="1"/>
        <end position="24"/>
    </location>
</feature>